<name>A2DPG5_TRIV3</name>
<accession>A2DPG5</accession>
<reference evidence="2" key="2">
    <citation type="journal article" date="2007" name="Science">
        <title>Draft genome sequence of the sexually transmitted pathogen Trichomonas vaginalis.</title>
        <authorList>
            <person name="Carlton J.M."/>
            <person name="Hirt R.P."/>
            <person name="Silva J.C."/>
            <person name="Delcher A.L."/>
            <person name="Schatz M."/>
            <person name="Zhao Q."/>
            <person name="Wortman J.R."/>
            <person name="Bidwell S.L."/>
            <person name="Alsmark U.C.M."/>
            <person name="Besteiro S."/>
            <person name="Sicheritz-Ponten T."/>
            <person name="Noel C.J."/>
            <person name="Dacks J.B."/>
            <person name="Foster P.G."/>
            <person name="Simillion C."/>
            <person name="Van de Peer Y."/>
            <person name="Miranda-Saavedra D."/>
            <person name="Barton G.J."/>
            <person name="Westrop G.D."/>
            <person name="Mueller S."/>
            <person name="Dessi D."/>
            <person name="Fiori P.L."/>
            <person name="Ren Q."/>
            <person name="Paulsen I."/>
            <person name="Zhang H."/>
            <person name="Bastida-Corcuera F.D."/>
            <person name="Simoes-Barbosa A."/>
            <person name="Brown M.T."/>
            <person name="Hayes R.D."/>
            <person name="Mukherjee M."/>
            <person name="Okumura C.Y."/>
            <person name="Schneider R."/>
            <person name="Smith A.J."/>
            <person name="Vanacova S."/>
            <person name="Villalvazo M."/>
            <person name="Haas B.J."/>
            <person name="Pertea M."/>
            <person name="Feldblyum T.V."/>
            <person name="Utterback T.R."/>
            <person name="Shu C.L."/>
            <person name="Osoegawa K."/>
            <person name="de Jong P.J."/>
            <person name="Hrdy I."/>
            <person name="Horvathova L."/>
            <person name="Zubacova Z."/>
            <person name="Dolezal P."/>
            <person name="Malik S.B."/>
            <person name="Logsdon J.M. Jr."/>
            <person name="Henze K."/>
            <person name="Gupta A."/>
            <person name="Wang C.C."/>
            <person name="Dunne R.L."/>
            <person name="Upcroft J.A."/>
            <person name="Upcroft P."/>
            <person name="White O."/>
            <person name="Salzberg S.L."/>
            <person name="Tang P."/>
            <person name="Chiu C.-H."/>
            <person name="Lee Y.-S."/>
            <person name="Embley T.M."/>
            <person name="Coombs G.H."/>
            <person name="Mottram J.C."/>
            <person name="Tachezy J."/>
            <person name="Fraser-Liggett C.M."/>
            <person name="Johnson P.J."/>
        </authorList>
    </citation>
    <scope>NUCLEOTIDE SEQUENCE [LARGE SCALE GENOMIC DNA]</scope>
    <source>
        <strain evidence="2">G3</strain>
    </source>
</reference>
<dbReference type="Proteomes" id="UP000001542">
    <property type="component" value="Unassembled WGS sequence"/>
</dbReference>
<dbReference type="InParanoid" id="A2DPG5"/>
<dbReference type="VEuPathDB" id="TrichDB:TVAG_170230"/>
<reference evidence="2" key="1">
    <citation type="submission" date="2006-10" db="EMBL/GenBank/DDBJ databases">
        <authorList>
            <person name="Amadeo P."/>
            <person name="Zhao Q."/>
            <person name="Wortman J."/>
            <person name="Fraser-Liggett C."/>
            <person name="Carlton J."/>
        </authorList>
    </citation>
    <scope>NUCLEOTIDE SEQUENCE</scope>
    <source>
        <strain evidence="2">G3</strain>
    </source>
</reference>
<feature type="coiled-coil region" evidence="1">
    <location>
        <begin position="131"/>
        <end position="172"/>
    </location>
</feature>
<dbReference type="VEuPathDB" id="TrichDB:TVAGG3_0680670"/>
<evidence type="ECO:0000256" key="1">
    <source>
        <dbReference type="SAM" id="Coils"/>
    </source>
</evidence>
<dbReference type="RefSeq" id="XP_001329844.1">
    <property type="nucleotide sequence ID" value="XM_001329809.1"/>
</dbReference>
<keyword evidence="3" id="KW-1185">Reference proteome</keyword>
<proteinExistence type="predicted"/>
<gene>
    <name evidence="2" type="ORF">TVAG_170230</name>
</gene>
<dbReference type="KEGG" id="tva:4775728"/>
<dbReference type="EMBL" id="DS113227">
    <property type="protein sequence ID" value="EAY17709.1"/>
    <property type="molecule type" value="Genomic_DNA"/>
</dbReference>
<dbReference type="SMR" id="A2DPG5"/>
<organism evidence="2 3">
    <name type="scientific">Trichomonas vaginalis (strain ATCC PRA-98 / G3)</name>
    <dbReference type="NCBI Taxonomy" id="412133"/>
    <lineage>
        <taxon>Eukaryota</taxon>
        <taxon>Metamonada</taxon>
        <taxon>Parabasalia</taxon>
        <taxon>Trichomonadida</taxon>
        <taxon>Trichomonadidae</taxon>
        <taxon>Trichomonas</taxon>
    </lineage>
</organism>
<sequence>MYRSVSAYERFGVGDEFCGYMDRLEENYSNELAKEIIKKLHERAIHFHFRNKIFAGVYDRIEDITQRRLDQEEKCNLENELNFIDPKDYNSTLADYSAKLQKIDNTNLNHVKNYYLSENALKLGMERADVISDQYDRYDELLKEIENLDNEISKIRNKNAELRRQINHYTKRPNENKEKEEQLKKIYKEYKKKHIKPSSLKSLFSV</sequence>
<evidence type="ECO:0000313" key="2">
    <source>
        <dbReference type="EMBL" id="EAY17709.1"/>
    </source>
</evidence>
<protein>
    <submittedName>
        <fullName evidence="2">Uncharacterized protein</fullName>
    </submittedName>
</protein>
<dbReference type="AlphaFoldDB" id="A2DPG5"/>
<keyword evidence="1" id="KW-0175">Coiled coil</keyword>
<evidence type="ECO:0000313" key="3">
    <source>
        <dbReference type="Proteomes" id="UP000001542"/>
    </source>
</evidence>